<dbReference type="PANTHER" id="PTHR42756">
    <property type="entry name" value="TRANSCRIPTIONAL REGULATOR, MARR"/>
    <property type="match status" value="1"/>
</dbReference>
<dbReference type="InterPro" id="IPR000835">
    <property type="entry name" value="HTH_MarR-typ"/>
</dbReference>
<gene>
    <name evidence="5" type="ORF">LKD81_10945</name>
</gene>
<dbReference type="EMBL" id="JAJEQR010000031">
    <property type="protein sequence ID" value="MCC2231510.1"/>
    <property type="molecule type" value="Genomic_DNA"/>
</dbReference>
<dbReference type="PANTHER" id="PTHR42756:SF1">
    <property type="entry name" value="TRANSCRIPTIONAL REPRESSOR OF EMRAB OPERON"/>
    <property type="match status" value="1"/>
</dbReference>
<dbReference type="Pfam" id="PF01047">
    <property type="entry name" value="MarR"/>
    <property type="match status" value="1"/>
</dbReference>
<keyword evidence="3" id="KW-0804">Transcription</keyword>
<evidence type="ECO:0000259" key="4">
    <source>
        <dbReference type="PROSITE" id="PS50995"/>
    </source>
</evidence>
<dbReference type="SUPFAM" id="SSF46785">
    <property type="entry name" value="Winged helix' DNA-binding domain"/>
    <property type="match status" value="1"/>
</dbReference>
<dbReference type="PROSITE" id="PS50995">
    <property type="entry name" value="HTH_MARR_2"/>
    <property type="match status" value="1"/>
</dbReference>
<evidence type="ECO:0000313" key="5">
    <source>
        <dbReference type="EMBL" id="MCC2231510.1"/>
    </source>
</evidence>
<dbReference type="Gene3D" id="1.10.10.10">
    <property type="entry name" value="Winged helix-like DNA-binding domain superfamily/Winged helix DNA-binding domain"/>
    <property type="match status" value="1"/>
</dbReference>
<dbReference type="PRINTS" id="PR00598">
    <property type="entry name" value="HTHMARR"/>
</dbReference>
<dbReference type="GO" id="GO:0003700">
    <property type="term" value="F:DNA-binding transcription factor activity"/>
    <property type="evidence" value="ECO:0007669"/>
    <property type="project" value="InterPro"/>
</dbReference>
<dbReference type="InterPro" id="IPR036388">
    <property type="entry name" value="WH-like_DNA-bd_sf"/>
</dbReference>
<evidence type="ECO:0000256" key="3">
    <source>
        <dbReference type="ARBA" id="ARBA00023163"/>
    </source>
</evidence>
<keyword evidence="1" id="KW-0805">Transcription regulation</keyword>
<sequence length="128" mass="14810">MDIEQKSIITEEFKDITNNDMHIIDAIGIGEPQNMSAIARKLSVTMGTLTTSMNQLVKKGYVVRNRSEKDRRVVYIRLTERGERAYQHHARFHHEMVEAAISGLNPEEMTTVAQLLLRLKEFFLSYKD</sequence>
<accession>A0AAE3EBM4</accession>
<keyword evidence="2" id="KW-0238">DNA-binding</keyword>
<organism evidence="5 6">
    <name type="scientific">Hominifimenecus microfluidus</name>
    <dbReference type="NCBI Taxonomy" id="2885348"/>
    <lineage>
        <taxon>Bacteria</taxon>
        <taxon>Bacillati</taxon>
        <taxon>Bacillota</taxon>
        <taxon>Clostridia</taxon>
        <taxon>Lachnospirales</taxon>
        <taxon>Lachnospiraceae</taxon>
        <taxon>Hominifimenecus</taxon>
    </lineage>
</organism>
<protein>
    <submittedName>
        <fullName evidence="5">MarR family transcriptional regulator</fullName>
    </submittedName>
</protein>
<evidence type="ECO:0000313" key="6">
    <source>
        <dbReference type="Proteomes" id="UP001198182"/>
    </source>
</evidence>
<dbReference type="RefSeq" id="WP_308454051.1">
    <property type="nucleotide sequence ID" value="NZ_JAJEQR010000031.1"/>
</dbReference>
<evidence type="ECO:0000256" key="2">
    <source>
        <dbReference type="ARBA" id="ARBA00023125"/>
    </source>
</evidence>
<dbReference type="SMART" id="SM00347">
    <property type="entry name" value="HTH_MARR"/>
    <property type="match status" value="1"/>
</dbReference>
<keyword evidence="6" id="KW-1185">Reference proteome</keyword>
<name>A0AAE3EBM4_9FIRM</name>
<evidence type="ECO:0000256" key="1">
    <source>
        <dbReference type="ARBA" id="ARBA00023015"/>
    </source>
</evidence>
<reference evidence="5" key="1">
    <citation type="submission" date="2021-10" db="EMBL/GenBank/DDBJ databases">
        <title>Anaerobic single-cell dispensing facilitates the cultivation of human gut bacteria.</title>
        <authorList>
            <person name="Afrizal A."/>
        </authorList>
    </citation>
    <scope>NUCLEOTIDE SEQUENCE</scope>
    <source>
        <strain evidence="5">CLA-AA-H215</strain>
    </source>
</reference>
<feature type="domain" description="HTH marR-type" evidence="4">
    <location>
        <begin position="1"/>
        <end position="121"/>
    </location>
</feature>
<dbReference type="InterPro" id="IPR036390">
    <property type="entry name" value="WH_DNA-bd_sf"/>
</dbReference>
<comment type="caution">
    <text evidence="5">The sequence shown here is derived from an EMBL/GenBank/DDBJ whole genome shotgun (WGS) entry which is preliminary data.</text>
</comment>
<dbReference type="GO" id="GO:0003677">
    <property type="term" value="F:DNA binding"/>
    <property type="evidence" value="ECO:0007669"/>
    <property type="project" value="UniProtKB-KW"/>
</dbReference>
<proteinExistence type="predicted"/>
<dbReference type="Proteomes" id="UP001198182">
    <property type="component" value="Unassembled WGS sequence"/>
</dbReference>
<dbReference type="AlphaFoldDB" id="A0AAE3EBM4"/>